<dbReference type="AlphaFoldDB" id="A0A1J7IB88"/>
<sequence length="87" mass="9618">MMARETLEHGATASSRSPTQDVSLSNIDPGKLASKLQRLFGDDSFEVYVKHDAYCIQAPRALSHAEIAECEVFDGSNYRLSQKELAN</sequence>
<evidence type="ECO:0000313" key="3">
    <source>
        <dbReference type="Proteomes" id="UP000182658"/>
    </source>
</evidence>
<dbReference type="Proteomes" id="UP000182658">
    <property type="component" value="Unassembled WGS sequence"/>
</dbReference>
<dbReference type="EMBL" id="KV875103">
    <property type="protein sequence ID" value="OIW24579.1"/>
    <property type="molecule type" value="Genomic_DNA"/>
</dbReference>
<feature type="compositionally biased region" description="Polar residues" evidence="1">
    <location>
        <begin position="12"/>
        <end position="26"/>
    </location>
</feature>
<keyword evidence="3" id="KW-1185">Reference proteome</keyword>
<name>A0A1J7IB88_9PEZI</name>
<dbReference type="InParanoid" id="A0A1J7IB88"/>
<feature type="region of interest" description="Disordered" evidence="1">
    <location>
        <begin position="1"/>
        <end position="27"/>
    </location>
</feature>
<gene>
    <name evidence="2" type="ORF">CONLIGDRAFT_100393</name>
</gene>
<evidence type="ECO:0000313" key="2">
    <source>
        <dbReference type="EMBL" id="OIW24579.1"/>
    </source>
</evidence>
<dbReference type="OrthoDB" id="3761882at2759"/>
<reference evidence="2 3" key="1">
    <citation type="submission" date="2016-10" db="EMBL/GenBank/DDBJ databases">
        <title>Draft genome sequence of Coniochaeta ligniaria NRRL30616, a lignocellulolytic fungus for bioabatement of inhibitors in plant biomass hydrolysates.</title>
        <authorList>
            <consortium name="DOE Joint Genome Institute"/>
            <person name="Jimenez D.J."/>
            <person name="Hector R.E."/>
            <person name="Riley R."/>
            <person name="Sun H."/>
            <person name="Grigoriev I.V."/>
            <person name="Van Elsas J.D."/>
            <person name="Nichols N.N."/>
        </authorList>
    </citation>
    <scope>NUCLEOTIDE SEQUENCE [LARGE SCALE GENOMIC DNA]</scope>
    <source>
        <strain evidence="2 3">NRRL 30616</strain>
    </source>
</reference>
<proteinExistence type="predicted"/>
<protein>
    <submittedName>
        <fullName evidence="2">Uncharacterized protein</fullName>
    </submittedName>
</protein>
<organism evidence="2 3">
    <name type="scientific">Coniochaeta ligniaria NRRL 30616</name>
    <dbReference type="NCBI Taxonomy" id="1408157"/>
    <lineage>
        <taxon>Eukaryota</taxon>
        <taxon>Fungi</taxon>
        <taxon>Dikarya</taxon>
        <taxon>Ascomycota</taxon>
        <taxon>Pezizomycotina</taxon>
        <taxon>Sordariomycetes</taxon>
        <taxon>Sordariomycetidae</taxon>
        <taxon>Coniochaetales</taxon>
        <taxon>Coniochaetaceae</taxon>
        <taxon>Coniochaeta</taxon>
    </lineage>
</organism>
<accession>A0A1J7IB88</accession>
<evidence type="ECO:0000256" key="1">
    <source>
        <dbReference type="SAM" id="MobiDB-lite"/>
    </source>
</evidence>